<feature type="transmembrane region" description="Helical" evidence="1">
    <location>
        <begin position="47"/>
        <end position="66"/>
    </location>
</feature>
<protein>
    <submittedName>
        <fullName evidence="2">Uncharacterized protein</fullName>
    </submittedName>
</protein>
<keyword evidence="1" id="KW-0812">Transmembrane</keyword>
<organism evidence="2 3">
    <name type="scientific">Herbidospora solisilvae</name>
    <dbReference type="NCBI Taxonomy" id="2696284"/>
    <lineage>
        <taxon>Bacteria</taxon>
        <taxon>Bacillati</taxon>
        <taxon>Actinomycetota</taxon>
        <taxon>Actinomycetes</taxon>
        <taxon>Streptosporangiales</taxon>
        <taxon>Streptosporangiaceae</taxon>
        <taxon>Herbidospora</taxon>
    </lineage>
</organism>
<accession>A0A7C9J058</accession>
<dbReference type="AlphaFoldDB" id="A0A7C9J058"/>
<dbReference type="EMBL" id="WXEW01000001">
    <property type="protein sequence ID" value="NAS20526.1"/>
    <property type="molecule type" value="Genomic_DNA"/>
</dbReference>
<feature type="transmembrane region" description="Helical" evidence="1">
    <location>
        <begin position="72"/>
        <end position="95"/>
    </location>
</feature>
<evidence type="ECO:0000313" key="3">
    <source>
        <dbReference type="Proteomes" id="UP000479526"/>
    </source>
</evidence>
<proteinExistence type="predicted"/>
<name>A0A7C9J058_9ACTN</name>
<reference evidence="2 3" key="1">
    <citation type="submission" date="2020-01" db="EMBL/GenBank/DDBJ databases">
        <title>Herbidospora sp. NEAU-GS84 nov., a novel actinomycete isolated from soil.</title>
        <authorList>
            <person name="Han L."/>
        </authorList>
    </citation>
    <scope>NUCLEOTIDE SEQUENCE [LARGE SCALE GENOMIC DNA]</scope>
    <source>
        <strain evidence="2 3">NEAU-GS84</strain>
    </source>
</reference>
<comment type="caution">
    <text evidence="2">The sequence shown here is derived from an EMBL/GenBank/DDBJ whole genome shotgun (WGS) entry which is preliminary data.</text>
</comment>
<gene>
    <name evidence="2" type="ORF">GT755_02375</name>
</gene>
<feature type="transmembrane region" description="Helical" evidence="1">
    <location>
        <begin position="144"/>
        <end position="164"/>
    </location>
</feature>
<dbReference type="RefSeq" id="WP_161478020.1">
    <property type="nucleotide sequence ID" value="NZ_WXEW01000001.1"/>
</dbReference>
<evidence type="ECO:0000256" key="1">
    <source>
        <dbReference type="SAM" id="Phobius"/>
    </source>
</evidence>
<keyword evidence="1" id="KW-0472">Membrane</keyword>
<keyword evidence="1" id="KW-1133">Transmembrane helix</keyword>
<dbReference type="Proteomes" id="UP000479526">
    <property type="component" value="Unassembled WGS sequence"/>
</dbReference>
<evidence type="ECO:0000313" key="2">
    <source>
        <dbReference type="EMBL" id="NAS20526.1"/>
    </source>
</evidence>
<sequence length="217" mass="24059">MRFLRRAPSPPPVEIQELGDQTQAFQAMLVEYNWLRQESLNAISNRVTIANFMFGAMAIILAALIGQPTPSTGTALVSLIGVPQIAKVGLMIWLGEYNRSQRAGKWLAELEVRINTAVGRKNVLSWESTLLSNSLHMSYPYSSVLLLLLGAGWAGIFVGVMQLRVTAGLPAGQVPWLIGGVLVVAVVMEAWFLVFFRRKWLQIKRNYSKSGPSMWTV</sequence>
<keyword evidence="3" id="KW-1185">Reference proteome</keyword>
<feature type="transmembrane region" description="Helical" evidence="1">
    <location>
        <begin position="176"/>
        <end position="196"/>
    </location>
</feature>